<dbReference type="AlphaFoldDB" id="A0A0A9FUW3"/>
<protein>
    <submittedName>
        <fullName evidence="1">Uncharacterized protein</fullName>
    </submittedName>
</protein>
<reference evidence="1" key="1">
    <citation type="submission" date="2014-09" db="EMBL/GenBank/DDBJ databases">
        <authorList>
            <person name="Magalhaes I.L.F."/>
            <person name="Oliveira U."/>
            <person name="Santos F.R."/>
            <person name="Vidigal T.H.D.A."/>
            <person name="Brescovit A.D."/>
            <person name="Santos A.J."/>
        </authorList>
    </citation>
    <scope>NUCLEOTIDE SEQUENCE</scope>
    <source>
        <tissue evidence="1">Shoot tissue taken approximately 20 cm above the soil surface</tissue>
    </source>
</reference>
<sequence>MHSVGSTIQNACKATIYGSAWTSISLAASSPTCNILSNKRLHINSQRFRSDTTMDELMPVALVD</sequence>
<organism evidence="1">
    <name type="scientific">Arundo donax</name>
    <name type="common">Giant reed</name>
    <name type="synonym">Donax arundinaceus</name>
    <dbReference type="NCBI Taxonomy" id="35708"/>
    <lineage>
        <taxon>Eukaryota</taxon>
        <taxon>Viridiplantae</taxon>
        <taxon>Streptophyta</taxon>
        <taxon>Embryophyta</taxon>
        <taxon>Tracheophyta</taxon>
        <taxon>Spermatophyta</taxon>
        <taxon>Magnoliopsida</taxon>
        <taxon>Liliopsida</taxon>
        <taxon>Poales</taxon>
        <taxon>Poaceae</taxon>
        <taxon>PACMAD clade</taxon>
        <taxon>Arundinoideae</taxon>
        <taxon>Arundineae</taxon>
        <taxon>Arundo</taxon>
    </lineage>
</organism>
<dbReference type="EMBL" id="GBRH01182847">
    <property type="protein sequence ID" value="JAE15049.1"/>
    <property type="molecule type" value="Transcribed_RNA"/>
</dbReference>
<reference evidence="1" key="2">
    <citation type="journal article" date="2015" name="Data Brief">
        <title>Shoot transcriptome of the giant reed, Arundo donax.</title>
        <authorList>
            <person name="Barrero R.A."/>
            <person name="Guerrero F.D."/>
            <person name="Moolhuijzen P."/>
            <person name="Goolsby J.A."/>
            <person name="Tidwell J."/>
            <person name="Bellgard S.E."/>
            <person name="Bellgard M.I."/>
        </authorList>
    </citation>
    <scope>NUCLEOTIDE SEQUENCE</scope>
    <source>
        <tissue evidence="1">Shoot tissue taken approximately 20 cm above the soil surface</tissue>
    </source>
</reference>
<name>A0A0A9FUW3_ARUDO</name>
<proteinExistence type="predicted"/>
<evidence type="ECO:0000313" key="1">
    <source>
        <dbReference type="EMBL" id="JAE15049.1"/>
    </source>
</evidence>
<accession>A0A0A9FUW3</accession>